<accession>A0A1W1CME8</accession>
<evidence type="ECO:0000313" key="3">
    <source>
        <dbReference type="EMBL" id="SFV66893.1"/>
    </source>
</evidence>
<name>A0A1W1CME8_9ZZZZ</name>
<dbReference type="EMBL" id="FPHE01000158">
    <property type="protein sequence ID" value="SFV66893.1"/>
    <property type="molecule type" value="Genomic_DNA"/>
</dbReference>
<reference evidence="3" key="1">
    <citation type="submission" date="2016-10" db="EMBL/GenBank/DDBJ databases">
        <authorList>
            <person name="de Groot N.N."/>
        </authorList>
    </citation>
    <scope>NUCLEOTIDE SEQUENCE</scope>
</reference>
<sequence>MSNSSVGDNIDSGNASWKFSGKMVKDFEKHVAKSVPLYNEGHDIILKISDYFVKDDSICYEIGTSTGVLSNKLAKRFTDRDAKFIGLDIEEDMVDNAKERYKMSNLSFEYADVLEYTFSPSDFITSYYVVQFIRPSQRQLLIDKIYNSLNWGGAFLYFEKVRAPDARFQDIMTGIYNEYKLEQGYSAEEIVQKSRSLKGVLEPFSTQGNIDMLKRAGFIDIMSVAKFGPFEGILAIK</sequence>
<gene>
    <name evidence="3" type="ORF">MNB_SV-12-1261</name>
</gene>
<keyword evidence="1" id="KW-0808">Transferase</keyword>
<dbReference type="GO" id="GO:0016740">
    <property type="term" value="F:transferase activity"/>
    <property type="evidence" value="ECO:0007669"/>
    <property type="project" value="UniProtKB-KW"/>
</dbReference>
<dbReference type="InterPro" id="IPR041698">
    <property type="entry name" value="Methyltransf_25"/>
</dbReference>
<evidence type="ECO:0000259" key="2">
    <source>
        <dbReference type="Pfam" id="PF13649"/>
    </source>
</evidence>
<organism evidence="3">
    <name type="scientific">hydrothermal vent metagenome</name>
    <dbReference type="NCBI Taxonomy" id="652676"/>
    <lineage>
        <taxon>unclassified sequences</taxon>
        <taxon>metagenomes</taxon>
        <taxon>ecological metagenomes</taxon>
    </lineage>
</organism>
<evidence type="ECO:0000256" key="1">
    <source>
        <dbReference type="ARBA" id="ARBA00022679"/>
    </source>
</evidence>
<protein>
    <submittedName>
        <fullName evidence="3">tRNA (Uridine-5-oxyacetic acid methyl ester) 34 synthase</fullName>
    </submittedName>
</protein>
<dbReference type="Gene3D" id="3.40.50.150">
    <property type="entry name" value="Vaccinia Virus protein VP39"/>
    <property type="match status" value="1"/>
</dbReference>
<dbReference type="CDD" id="cd02440">
    <property type="entry name" value="AdoMet_MTases"/>
    <property type="match status" value="1"/>
</dbReference>
<feature type="domain" description="Methyltransferase" evidence="2">
    <location>
        <begin position="61"/>
        <end position="153"/>
    </location>
</feature>
<dbReference type="InterPro" id="IPR029063">
    <property type="entry name" value="SAM-dependent_MTases_sf"/>
</dbReference>
<dbReference type="AlphaFoldDB" id="A0A1W1CME8"/>
<dbReference type="PANTHER" id="PTHR43861:SF2">
    <property type="entry name" value="CARBOXY-S-ADENOSYL-L-METHIONINE SYNTHASE"/>
    <property type="match status" value="1"/>
</dbReference>
<proteinExistence type="predicted"/>
<dbReference type="SUPFAM" id="SSF53335">
    <property type="entry name" value="S-adenosyl-L-methionine-dependent methyltransferases"/>
    <property type="match status" value="1"/>
</dbReference>
<dbReference type="PANTHER" id="PTHR43861">
    <property type="entry name" value="TRANS-ACONITATE 2-METHYLTRANSFERASE-RELATED"/>
    <property type="match status" value="1"/>
</dbReference>
<dbReference type="Pfam" id="PF13649">
    <property type="entry name" value="Methyltransf_25"/>
    <property type="match status" value="1"/>
</dbReference>